<dbReference type="GO" id="GO:0016887">
    <property type="term" value="F:ATP hydrolysis activity"/>
    <property type="evidence" value="ECO:0007669"/>
    <property type="project" value="InterPro"/>
</dbReference>
<gene>
    <name evidence="3" type="ORF">EDD42_0015</name>
</gene>
<dbReference type="Gene3D" id="3.40.50.300">
    <property type="entry name" value="P-loop containing nucleotide triphosphate hydrolases"/>
    <property type="match status" value="1"/>
</dbReference>
<feature type="compositionally biased region" description="Basic and acidic residues" evidence="1">
    <location>
        <begin position="350"/>
        <end position="371"/>
    </location>
</feature>
<accession>A0A3N2BXH8</accession>
<protein>
    <submittedName>
        <fullName evidence="3">TniB protein</fullName>
    </submittedName>
</protein>
<dbReference type="AlphaFoldDB" id="A0A3N2BXH8"/>
<organism evidence="3 4">
    <name type="scientific">Plantibacter flavus</name>
    <dbReference type="NCBI Taxonomy" id="150123"/>
    <lineage>
        <taxon>Bacteria</taxon>
        <taxon>Bacillati</taxon>
        <taxon>Actinomycetota</taxon>
        <taxon>Actinomycetes</taxon>
        <taxon>Micrococcales</taxon>
        <taxon>Microbacteriaceae</taxon>
        <taxon>Plantibacter</taxon>
    </lineage>
</organism>
<dbReference type="InterPro" id="IPR049945">
    <property type="entry name" value="AAA_22"/>
</dbReference>
<dbReference type="EMBL" id="RKHL01000001">
    <property type="protein sequence ID" value="ROR79985.1"/>
    <property type="molecule type" value="Genomic_DNA"/>
</dbReference>
<dbReference type="RefSeq" id="WP_085511561.1">
    <property type="nucleotide sequence ID" value="NZ_FXAP01000002.1"/>
</dbReference>
<feature type="region of interest" description="Disordered" evidence="1">
    <location>
        <begin position="350"/>
        <end position="385"/>
    </location>
</feature>
<feature type="domain" description="ORC1/DEAH AAA+ ATPase" evidence="2">
    <location>
        <begin position="96"/>
        <end position="230"/>
    </location>
</feature>
<dbReference type="SUPFAM" id="SSF52540">
    <property type="entry name" value="P-loop containing nucleoside triphosphate hydrolases"/>
    <property type="match status" value="1"/>
</dbReference>
<reference evidence="3 4" key="1">
    <citation type="submission" date="2018-11" db="EMBL/GenBank/DDBJ databases">
        <title>Sequencing the genomes of 1000 actinobacteria strains.</title>
        <authorList>
            <person name="Klenk H.-P."/>
        </authorList>
    </citation>
    <scope>NUCLEOTIDE SEQUENCE [LARGE SCALE GENOMIC DNA]</scope>
    <source>
        <strain evidence="3 4">DSM 14012</strain>
    </source>
</reference>
<evidence type="ECO:0000313" key="3">
    <source>
        <dbReference type="EMBL" id="ROR79985.1"/>
    </source>
</evidence>
<dbReference type="InterPro" id="IPR027417">
    <property type="entry name" value="P-loop_NTPase"/>
</dbReference>
<proteinExistence type="predicted"/>
<dbReference type="Pfam" id="PF13401">
    <property type="entry name" value="AAA_22"/>
    <property type="match status" value="1"/>
</dbReference>
<comment type="caution">
    <text evidence="3">The sequence shown here is derived from an EMBL/GenBank/DDBJ whole genome shotgun (WGS) entry which is preliminary data.</text>
</comment>
<evidence type="ECO:0000256" key="1">
    <source>
        <dbReference type="SAM" id="MobiDB-lite"/>
    </source>
</evidence>
<dbReference type="Proteomes" id="UP000266915">
    <property type="component" value="Unassembled WGS sequence"/>
</dbReference>
<sequence>MNASRFSVTPDDDPNELLTAEDRAWISDVYADDVLDPGRVTPAQLAAMNARDRERYRMQRTRYLRMVPLLETSVVRDVMGKLRLIANSAIRSDLHQQDIPILNGEPGVGKTMMLKTHAAEEMMRLALHRSIELEDGTARALTTFRPVIYAHLKSTMTRYDVIRLLCDELGWPSDRNPQRAFERAVAQCGVQLVIIDEIQHVNFDGKTGRHVHNIIRWMSNFGLRVVLGGTDADGVLSGVGAPAVEVAARNSRGRWIRVDVPKMEIGGRRELTAWVDLIFSFESRLRLTQAPLEEGWLADNFAEYMWARTQGYLNSLVLLINLAAATAIETGAETIDRKILDSVELEDEVERQRPQRMAKFEADNPAPRRAEGDDDGPDLQDRQAS</sequence>
<evidence type="ECO:0000259" key="2">
    <source>
        <dbReference type="Pfam" id="PF13401"/>
    </source>
</evidence>
<name>A0A3N2BXH8_9MICO</name>
<keyword evidence="4" id="KW-1185">Reference proteome</keyword>
<evidence type="ECO:0000313" key="4">
    <source>
        <dbReference type="Proteomes" id="UP000266915"/>
    </source>
</evidence>